<feature type="transmembrane region" description="Helical" evidence="1">
    <location>
        <begin position="35"/>
        <end position="55"/>
    </location>
</feature>
<reference evidence="2 3" key="1">
    <citation type="submission" date="2020-05" db="EMBL/GenBank/DDBJ databases">
        <title>Whole genome shotgun sequence of Streptomyces microflavus NBRC 13062.</title>
        <authorList>
            <person name="Komaki H."/>
            <person name="Tamura T."/>
        </authorList>
    </citation>
    <scope>NUCLEOTIDE SEQUENCE [LARGE SCALE GENOMIC DNA]</scope>
    <source>
        <strain evidence="2 3">NBRC 13062</strain>
    </source>
</reference>
<feature type="transmembrane region" description="Helical" evidence="1">
    <location>
        <begin position="67"/>
        <end position="97"/>
    </location>
</feature>
<gene>
    <name evidence="2" type="ORF">Smic_85270</name>
</gene>
<dbReference type="EMBL" id="BLWD01000004">
    <property type="protein sequence ID" value="GFN09971.1"/>
    <property type="molecule type" value="Genomic_DNA"/>
</dbReference>
<organism evidence="2 3">
    <name type="scientific">Streptomyces microflavus</name>
    <name type="common">Streptomyces lipmanii</name>
    <dbReference type="NCBI Taxonomy" id="1919"/>
    <lineage>
        <taxon>Bacteria</taxon>
        <taxon>Bacillati</taxon>
        <taxon>Actinomycetota</taxon>
        <taxon>Actinomycetes</taxon>
        <taxon>Kitasatosporales</taxon>
        <taxon>Streptomycetaceae</taxon>
        <taxon>Streptomyces</taxon>
    </lineage>
</organism>
<name>A0A7J0D5F5_STRMI</name>
<sequence length="107" mass="10927">MPPIRDQAPHRAELAVCAVVTVLAATLDVREAIGFSSFGVLAYYAVANASAWTLIASEGCPARIIPVIGLAGCLVLACALPASSVVSGAAVLAAYGVRRMLGARRMS</sequence>
<protein>
    <submittedName>
        <fullName evidence="2">Uncharacterized protein</fullName>
    </submittedName>
</protein>
<evidence type="ECO:0000256" key="1">
    <source>
        <dbReference type="SAM" id="Phobius"/>
    </source>
</evidence>
<dbReference type="Proteomes" id="UP000498740">
    <property type="component" value="Unassembled WGS sequence"/>
</dbReference>
<evidence type="ECO:0000313" key="2">
    <source>
        <dbReference type="EMBL" id="GFN09971.1"/>
    </source>
</evidence>
<accession>A0A7J0D5F5</accession>
<comment type="caution">
    <text evidence="2">The sequence shown here is derived from an EMBL/GenBank/DDBJ whole genome shotgun (WGS) entry which is preliminary data.</text>
</comment>
<keyword evidence="1" id="KW-0812">Transmembrane</keyword>
<dbReference type="AlphaFoldDB" id="A0A7J0D5F5"/>
<keyword evidence="1" id="KW-1133">Transmembrane helix</keyword>
<evidence type="ECO:0000313" key="3">
    <source>
        <dbReference type="Proteomes" id="UP000498740"/>
    </source>
</evidence>
<keyword evidence="1" id="KW-0472">Membrane</keyword>
<dbReference type="Gene3D" id="1.20.1740.10">
    <property type="entry name" value="Amino acid/polyamine transporter I"/>
    <property type="match status" value="1"/>
</dbReference>
<proteinExistence type="predicted"/>